<comment type="caution">
    <text evidence="5">The sequence shown here is derived from an EMBL/GenBank/DDBJ whole genome shotgun (WGS) entry which is preliminary data.</text>
</comment>
<proteinExistence type="inferred from homology"/>
<evidence type="ECO:0000256" key="3">
    <source>
        <dbReference type="ARBA" id="ARBA00013252"/>
    </source>
</evidence>
<dbReference type="Proteomes" id="UP000754644">
    <property type="component" value="Unassembled WGS sequence"/>
</dbReference>
<dbReference type="GO" id="GO:0008124">
    <property type="term" value="F:4-alpha-hydroxytetrahydrobiopterin dehydratase activity"/>
    <property type="evidence" value="ECO:0007669"/>
    <property type="project" value="UniProtKB-EC"/>
</dbReference>
<keyword evidence="4" id="KW-0456">Lyase</keyword>
<gene>
    <name evidence="5" type="ORF">HQ497_09500</name>
</gene>
<evidence type="ECO:0000256" key="2">
    <source>
        <dbReference type="ARBA" id="ARBA00006472"/>
    </source>
</evidence>
<comment type="similarity">
    <text evidence="2">Belongs to the pterin-4-alpha-carbinolamine dehydratase family.</text>
</comment>
<dbReference type="Gene3D" id="3.30.1360.20">
    <property type="entry name" value="Transcriptional coactivator/pterin dehydratase"/>
    <property type="match status" value="1"/>
</dbReference>
<evidence type="ECO:0000256" key="1">
    <source>
        <dbReference type="ARBA" id="ARBA00001554"/>
    </source>
</evidence>
<comment type="catalytic activity">
    <reaction evidence="1">
        <text>(4aS,6R)-4a-hydroxy-L-erythro-5,6,7,8-tetrahydrobiopterin = (6R)-L-erythro-6,7-dihydrobiopterin + H2O</text>
        <dbReference type="Rhea" id="RHEA:11920"/>
        <dbReference type="ChEBI" id="CHEBI:15377"/>
        <dbReference type="ChEBI" id="CHEBI:15642"/>
        <dbReference type="ChEBI" id="CHEBI:43120"/>
        <dbReference type="EC" id="4.2.1.96"/>
    </reaction>
</comment>
<dbReference type="Pfam" id="PF01329">
    <property type="entry name" value="Pterin_4a"/>
    <property type="match status" value="1"/>
</dbReference>
<evidence type="ECO:0000256" key="4">
    <source>
        <dbReference type="ARBA" id="ARBA00023239"/>
    </source>
</evidence>
<dbReference type="PANTHER" id="PTHR12599">
    <property type="entry name" value="PTERIN-4-ALPHA-CARBINOLAMINE DEHYDRATASE"/>
    <property type="match status" value="1"/>
</dbReference>
<dbReference type="AlphaFoldDB" id="A0A972VZL5"/>
<dbReference type="PANTHER" id="PTHR12599:SF0">
    <property type="entry name" value="PTERIN-4-ALPHA-CARBINOLAMINE DEHYDRATASE"/>
    <property type="match status" value="1"/>
</dbReference>
<evidence type="ECO:0000313" key="6">
    <source>
        <dbReference type="Proteomes" id="UP000754644"/>
    </source>
</evidence>
<evidence type="ECO:0000313" key="5">
    <source>
        <dbReference type="EMBL" id="NQV65587.1"/>
    </source>
</evidence>
<dbReference type="EMBL" id="JABMOJ010000352">
    <property type="protein sequence ID" value="NQV65587.1"/>
    <property type="molecule type" value="Genomic_DNA"/>
</dbReference>
<protein>
    <recommendedName>
        <fullName evidence="3">4a-hydroxytetrahydrobiopterin dehydratase</fullName>
        <ecNumber evidence="3">4.2.1.96</ecNumber>
    </recommendedName>
</protein>
<sequence>MWREQDNFLIADLVFADFVSAFAFMTLVAELAEAHGHHPEWSNVYNRVQIKLTTHDAGHRITAKDHLLAQAIETHPGVIAILDSRH</sequence>
<accession>A0A972VZL5</accession>
<dbReference type="EC" id="4.2.1.96" evidence="3"/>
<dbReference type="SUPFAM" id="SSF55248">
    <property type="entry name" value="PCD-like"/>
    <property type="match status" value="1"/>
</dbReference>
<dbReference type="GO" id="GO:0006729">
    <property type="term" value="P:tetrahydrobiopterin biosynthetic process"/>
    <property type="evidence" value="ECO:0007669"/>
    <property type="project" value="InterPro"/>
</dbReference>
<reference evidence="5" key="1">
    <citation type="submission" date="2020-05" db="EMBL/GenBank/DDBJ databases">
        <title>Sulfur intermediates as new biogeochemical hubs in an aquatic model microbial ecosystem.</title>
        <authorList>
            <person name="Vigneron A."/>
        </authorList>
    </citation>
    <scope>NUCLEOTIDE SEQUENCE</scope>
    <source>
        <strain evidence="5">Bin.250</strain>
    </source>
</reference>
<organism evidence="5 6">
    <name type="scientific">SAR86 cluster bacterium</name>
    <dbReference type="NCBI Taxonomy" id="2030880"/>
    <lineage>
        <taxon>Bacteria</taxon>
        <taxon>Pseudomonadati</taxon>
        <taxon>Pseudomonadota</taxon>
        <taxon>Gammaproteobacteria</taxon>
        <taxon>SAR86 cluster</taxon>
    </lineage>
</organism>
<dbReference type="InterPro" id="IPR001533">
    <property type="entry name" value="Pterin_deHydtase"/>
</dbReference>
<name>A0A972VZL5_9GAMM</name>
<dbReference type="InterPro" id="IPR036428">
    <property type="entry name" value="PCD_sf"/>
</dbReference>